<dbReference type="AlphaFoldDB" id="A0A6N2ZD25"/>
<dbReference type="GeneID" id="91963007"/>
<evidence type="ECO:0008006" key="2">
    <source>
        <dbReference type="Google" id="ProtNLM"/>
    </source>
</evidence>
<protein>
    <recommendedName>
        <fullName evidence="2">DUF2922 domain-containing protein</fullName>
    </recommendedName>
</protein>
<accession>A0A6N2ZD25</accession>
<dbReference type="EMBL" id="CACRUX010000013">
    <property type="protein sequence ID" value="VYT75776.1"/>
    <property type="molecule type" value="Genomic_DNA"/>
</dbReference>
<dbReference type="RefSeq" id="WP_021841751.1">
    <property type="nucleotide sequence ID" value="NZ_CACRUX010000013.1"/>
</dbReference>
<evidence type="ECO:0000313" key="1">
    <source>
        <dbReference type="EMBL" id="VYT75776.1"/>
    </source>
</evidence>
<name>A0A6N2ZD25_9FIRM</name>
<reference evidence="1" key="1">
    <citation type="submission" date="2019-11" db="EMBL/GenBank/DDBJ databases">
        <authorList>
            <person name="Feng L."/>
        </authorList>
    </citation>
    <scope>NUCLEOTIDE SEQUENCE</scope>
    <source>
        <strain evidence="1">VrattiLFYP33</strain>
    </source>
</reference>
<dbReference type="OrthoDB" id="1629737at2"/>
<organism evidence="1">
    <name type="scientific">Veillonella ratti</name>
    <dbReference type="NCBI Taxonomy" id="103892"/>
    <lineage>
        <taxon>Bacteria</taxon>
        <taxon>Bacillati</taxon>
        <taxon>Bacillota</taxon>
        <taxon>Negativicutes</taxon>
        <taxon>Veillonellales</taxon>
        <taxon>Veillonellaceae</taxon>
        <taxon>Veillonella</taxon>
    </lineage>
</organism>
<dbReference type="Pfam" id="PF11148">
    <property type="entry name" value="DUF2922"/>
    <property type="match status" value="1"/>
</dbReference>
<dbReference type="InterPro" id="IPR021321">
    <property type="entry name" value="DUF2922"/>
</dbReference>
<sequence>MATGTMNVLKKELQLVFLDDELKETTVRISVPKADVSRTAAETVANLLIAKRFMTSAKGKILTGYKGAFMVENTSAQLVD</sequence>
<gene>
    <name evidence="1" type="ORF">VRLFYP33_00458</name>
</gene>
<proteinExistence type="predicted"/>